<comment type="similarity">
    <text evidence="6">Belongs to the MoaC family.</text>
</comment>
<feature type="binding site" evidence="6">
    <location>
        <begin position="75"/>
        <end position="77"/>
    </location>
    <ligand>
        <name>substrate</name>
    </ligand>
</feature>
<reference evidence="8 9" key="1">
    <citation type="journal article" date="2016" name="Front. Microbiol.">
        <title>Comprehensive Phylogenetic Analysis of Bovine Non-aureus Staphylococci Species Based on Whole-Genome Sequencing.</title>
        <authorList>
            <person name="Naushad S."/>
            <person name="Barkema H.W."/>
            <person name="Luby C."/>
            <person name="Condas L.A."/>
            <person name="Nobrega D.B."/>
            <person name="Carson D.A."/>
            <person name="De Buck J."/>
        </authorList>
    </citation>
    <scope>NUCLEOTIDE SEQUENCE [LARGE SCALE GENOMIC DNA]</scope>
    <source>
        <strain evidence="8 9">SNUC 2993</strain>
    </source>
</reference>
<evidence type="ECO:0000313" key="9">
    <source>
        <dbReference type="Proteomes" id="UP000240717"/>
    </source>
</evidence>
<dbReference type="InterPro" id="IPR036522">
    <property type="entry name" value="MoaC_sf"/>
</dbReference>
<accession>A0A2T4Q2M0</accession>
<comment type="catalytic activity">
    <reaction evidence="1 6">
        <text>(8S)-3',8-cyclo-7,8-dihydroguanosine 5'-triphosphate = cyclic pyranopterin phosphate + diphosphate</text>
        <dbReference type="Rhea" id="RHEA:49580"/>
        <dbReference type="ChEBI" id="CHEBI:33019"/>
        <dbReference type="ChEBI" id="CHEBI:59648"/>
        <dbReference type="ChEBI" id="CHEBI:131766"/>
        <dbReference type="EC" id="4.6.1.17"/>
    </reaction>
</comment>
<sequence length="162" mass="17438">MSEFTHINQQGNAKMVDVSNKEVTKRTAIAHSSIIVNETIYQQIVQNTNAKGNVLNTAQIAGIMAAKNTSTIIPMCHPLPLTGIDVSFEWNTTSLNHFELNIQATVSTTGKTGVEMEALTAASVTALTIYDMTKAVDKGMTIGQTYLTSKSGGKSGDYHRSN</sequence>
<evidence type="ECO:0000256" key="2">
    <source>
        <dbReference type="ARBA" id="ARBA00005046"/>
    </source>
</evidence>
<dbReference type="EC" id="4.6.1.17" evidence="3 6"/>
<evidence type="ECO:0000256" key="6">
    <source>
        <dbReference type="HAMAP-Rule" id="MF_01224"/>
    </source>
</evidence>
<dbReference type="PANTHER" id="PTHR22960">
    <property type="entry name" value="MOLYBDOPTERIN COFACTOR SYNTHESIS PROTEIN A"/>
    <property type="match status" value="1"/>
</dbReference>
<comment type="pathway">
    <text evidence="2 6">Cofactor biosynthesis; molybdopterin biosynthesis.</text>
</comment>
<dbReference type="CDD" id="cd01420">
    <property type="entry name" value="MoaC_PE"/>
    <property type="match status" value="1"/>
</dbReference>
<dbReference type="GO" id="GO:0006777">
    <property type="term" value="P:Mo-molybdopterin cofactor biosynthetic process"/>
    <property type="evidence" value="ECO:0007669"/>
    <property type="project" value="UniProtKB-UniRule"/>
</dbReference>
<name>A0A2T4Q2M0_STAWA</name>
<keyword evidence="4 6" id="KW-0501">Molybdenum cofactor biosynthesis</keyword>
<feature type="binding site" evidence="6">
    <location>
        <begin position="116"/>
        <end position="117"/>
    </location>
    <ligand>
        <name>substrate</name>
    </ligand>
</feature>
<dbReference type="InterPro" id="IPR050105">
    <property type="entry name" value="MoCo_biosynth_MoaA/MoaC"/>
</dbReference>
<dbReference type="NCBIfam" id="TIGR00581">
    <property type="entry name" value="moaC"/>
    <property type="match status" value="1"/>
</dbReference>
<organism evidence="8 9">
    <name type="scientific">Staphylococcus warneri</name>
    <dbReference type="NCBI Taxonomy" id="1292"/>
    <lineage>
        <taxon>Bacteria</taxon>
        <taxon>Bacillati</taxon>
        <taxon>Bacillota</taxon>
        <taxon>Bacilli</taxon>
        <taxon>Bacillales</taxon>
        <taxon>Staphylococcaceae</taxon>
        <taxon>Staphylococcus</taxon>
    </lineage>
</organism>
<proteinExistence type="inferred from homology"/>
<evidence type="ECO:0000256" key="4">
    <source>
        <dbReference type="ARBA" id="ARBA00023150"/>
    </source>
</evidence>
<dbReference type="HAMAP" id="MF_01224_B">
    <property type="entry name" value="MoaC_B"/>
    <property type="match status" value="1"/>
</dbReference>
<dbReference type="NCBIfam" id="NF006870">
    <property type="entry name" value="PRK09364.1"/>
    <property type="match status" value="1"/>
</dbReference>
<dbReference type="RefSeq" id="WP_075778760.1">
    <property type="nucleotide sequence ID" value="NZ_JAIBNN010000002.1"/>
</dbReference>
<evidence type="ECO:0000256" key="3">
    <source>
        <dbReference type="ARBA" id="ARBA00012575"/>
    </source>
</evidence>
<dbReference type="Gene3D" id="3.30.70.640">
    <property type="entry name" value="Molybdopterin cofactor biosynthesis C (MoaC) domain"/>
    <property type="match status" value="1"/>
</dbReference>
<dbReference type="STRING" id="1194526.A284_03200"/>
<gene>
    <name evidence="6 8" type="primary">moaC</name>
    <name evidence="8" type="ORF">BU085_03075</name>
</gene>
<dbReference type="InterPro" id="IPR002820">
    <property type="entry name" value="Mopterin_CF_biosynth-C_dom"/>
</dbReference>
<dbReference type="AlphaFoldDB" id="A0A2T4Q2M0"/>
<comment type="subunit">
    <text evidence="6">Homohexamer; trimer of dimers.</text>
</comment>
<evidence type="ECO:0000259" key="7">
    <source>
        <dbReference type="Pfam" id="PF01967"/>
    </source>
</evidence>
<comment type="caution">
    <text evidence="8">The sequence shown here is derived from an EMBL/GenBank/DDBJ whole genome shotgun (WGS) entry which is preliminary data.</text>
</comment>
<dbReference type="SUPFAM" id="SSF55040">
    <property type="entry name" value="Molybdenum cofactor biosynthesis protein C, MoaC"/>
    <property type="match status" value="1"/>
</dbReference>
<evidence type="ECO:0000313" key="8">
    <source>
        <dbReference type="EMBL" id="PTI52051.1"/>
    </source>
</evidence>
<dbReference type="Proteomes" id="UP000240717">
    <property type="component" value="Unassembled WGS sequence"/>
</dbReference>
<feature type="domain" description="Molybdopterin cofactor biosynthesis C (MoaC)" evidence="7">
    <location>
        <begin position="15"/>
        <end position="153"/>
    </location>
</feature>
<protein>
    <recommendedName>
        <fullName evidence="3 6">Cyclic pyranopterin monophosphate synthase</fullName>
        <ecNumber evidence="3 6">4.6.1.17</ecNumber>
    </recommendedName>
    <alternativeName>
        <fullName evidence="6">Molybdenum cofactor biosynthesis protein C</fullName>
    </alternativeName>
</protein>
<evidence type="ECO:0000256" key="5">
    <source>
        <dbReference type="ARBA" id="ARBA00023239"/>
    </source>
</evidence>
<evidence type="ECO:0000256" key="1">
    <source>
        <dbReference type="ARBA" id="ARBA00001637"/>
    </source>
</evidence>
<dbReference type="InterPro" id="IPR047594">
    <property type="entry name" value="MoaC_bact/euk"/>
</dbReference>
<dbReference type="GO" id="GO:0061799">
    <property type="term" value="F:cyclic pyranopterin monophosphate synthase activity"/>
    <property type="evidence" value="ECO:0007669"/>
    <property type="project" value="UniProtKB-UniRule"/>
</dbReference>
<dbReference type="Pfam" id="PF01967">
    <property type="entry name" value="MoaC"/>
    <property type="match status" value="1"/>
</dbReference>
<dbReference type="UniPathway" id="UPA00344"/>
<comment type="function">
    <text evidence="6">Catalyzes the conversion of (8S)-3',8-cyclo-7,8-dihydroguanosine 5'-triphosphate to cyclic pyranopterin monophosphate (cPMP).</text>
</comment>
<dbReference type="EMBL" id="PZEV01000006">
    <property type="protein sequence ID" value="PTI52051.1"/>
    <property type="molecule type" value="Genomic_DNA"/>
</dbReference>
<keyword evidence="5 6" id="KW-0456">Lyase</keyword>
<feature type="active site" evidence="6">
    <location>
        <position position="131"/>
    </location>
</feature>
<dbReference type="InterPro" id="IPR023045">
    <property type="entry name" value="MoaC"/>
</dbReference>